<dbReference type="Proteomes" id="UP001187471">
    <property type="component" value="Unassembled WGS sequence"/>
</dbReference>
<dbReference type="SUPFAM" id="SSF52200">
    <property type="entry name" value="Toll/Interleukin receptor TIR domain"/>
    <property type="match status" value="1"/>
</dbReference>
<keyword evidence="9" id="KW-1185">Reference proteome</keyword>
<dbReference type="Gene3D" id="3.40.605.10">
    <property type="entry name" value="Aldehyde Dehydrogenase, Chain A, domain 1"/>
    <property type="match status" value="1"/>
</dbReference>
<feature type="active site" evidence="5">
    <location>
        <position position="28"/>
    </location>
</feature>
<dbReference type="GO" id="GO:0007165">
    <property type="term" value="P:signal transduction"/>
    <property type="evidence" value="ECO:0007669"/>
    <property type="project" value="InterPro"/>
</dbReference>
<organism evidence="8 9">
    <name type="scientific">Escallonia rubra</name>
    <dbReference type="NCBI Taxonomy" id="112253"/>
    <lineage>
        <taxon>Eukaryota</taxon>
        <taxon>Viridiplantae</taxon>
        <taxon>Streptophyta</taxon>
        <taxon>Embryophyta</taxon>
        <taxon>Tracheophyta</taxon>
        <taxon>Spermatophyta</taxon>
        <taxon>Magnoliopsida</taxon>
        <taxon>eudicotyledons</taxon>
        <taxon>Gunneridae</taxon>
        <taxon>Pentapetalae</taxon>
        <taxon>asterids</taxon>
        <taxon>campanulids</taxon>
        <taxon>Escalloniales</taxon>
        <taxon>Escalloniaceae</taxon>
        <taxon>Escallonia</taxon>
    </lineage>
</organism>
<evidence type="ECO:0000256" key="2">
    <source>
        <dbReference type="ARBA" id="ARBA00022801"/>
    </source>
</evidence>
<dbReference type="FunFam" id="3.40.50.10140:FF:000007">
    <property type="entry name" value="Disease resistance protein (TIR-NBS-LRR class)"/>
    <property type="match status" value="1"/>
</dbReference>
<evidence type="ECO:0000256" key="3">
    <source>
        <dbReference type="ARBA" id="ARBA00023002"/>
    </source>
</evidence>
<reference evidence="8" key="1">
    <citation type="submission" date="2022-12" db="EMBL/GenBank/DDBJ databases">
        <title>Draft genome assemblies for two species of Escallonia (Escalloniales).</title>
        <authorList>
            <person name="Chanderbali A."/>
            <person name="Dervinis C."/>
            <person name="Anghel I."/>
            <person name="Soltis D."/>
            <person name="Soltis P."/>
            <person name="Zapata F."/>
        </authorList>
    </citation>
    <scope>NUCLEOTIDE SEQUENCE</scope>
    <source>
        <strain evidence="8">UCBG92.1500</strain>
        <tissue evidence="8">Leaf</tissue>
    </source>
</reference>
<evidence type="ECO:0000256" key="4">
    <source>
        <dbReference type="ARBA" id="ARBA00023027"/>
    </source>
</evidence>
<keyword evidence="4" id="KW-0520">NAD</keyword>
<dbReference type="PROSITE" id="PS50104">
    <property type="entry name" value="TIR"/>
    <property type="match status" value="1"/>
</dbReference>
<dbReference type="SUPFAM" id="SSF53720">
    <property type="entry name" value="ALDH-like"/>
    <property type="match status" value="1"/>
</dbReference>
<keyword evidence="3 6" id="KW-0560">Oxidoreductase</keyword>
<keyword evidence="2" id="KW-0378">Hydrolase</keyword>
<dbReference type="PANTHER" id="PTHR43570">
    <property type="entry name" value="ALDEHYDE DEHYDROGENASE"/>
    <property type="match status" value="1"/>
</dbReference>
<dbReference type="InterPro" id="IPR008979">
    <property type="entry name" value="Galactose-bd-like_sf"/>
</dbReference>
<comment type="similarity">
    <text evidence="1 6">Belongs to the aldehyde dehydrogenase family.</text>
</comment>
<dbReference type="PROSITE" id="PS00687">
    <property type="entry name" value="ALDEHYDE_DEHYDR_GLU"/>
    <property type="match status" value="1"/>
</dbReference>
<evidence type="ECO:0000259" key="7">
    <source>
        <dbReference type="PROSITE" id="PS50104"/>
    </source>
</evidence>
<dbReference type="Pfam" id="PF02018">
    <property type="entry name" value="CBM_4_9"/>
    <property type="match status" value="1"/>
</dbReference>
<dbReference type="InterPro" id="IPR035897">
    <property type="entry name" value="Toll_tir_struct_dom_sf"/>
</dbReference>
<sequence>MYMSTGNGKVGRVVLAAAAKHLTPVVLELGGKSPVIVATRRIIAGKWGGNNGQACVSPDYIITTKDYAPKLVDALKTELKNFYGDDQLNSKDLSRIVSSNHFARLTKLLDDDKVSGKIVHGGQRDESNLKIAPTILLDVPEDSLIMTEEIFGPLLPILTMASLTGTETASSSGAPRRWIYDVFLSFRGADTRNNFVDHLYDALIRRSVHTFKDDEQLETGMSIPLELLGAIQESMFAIVVFSRNYATSSWCLDELVKIMECRNLTGQTVIPVFYHVEPSIIRYQTGSFADAFAKHEVRCKEKVPGWRKALIEVTSISGLDVSNTANGRESKCIEILVDKIVQEKSHMVSSVVEQFVGADSLVENIQPFSLHKIHEDPGNIIHNHDFSWGVDEPWKLMHRETLIGGQQWEEMQGFTFCLPRKDGRLFFYFEGPPPQVDLLIASVVLKEVEWSTSGEDINIIQNPKFIEDGKQWARNMCRAEFNSSLGYAKTTNRVERSSGIEQDISARLRAELVYELNVEVRVSGDNEADVYAALRIRRTNESRCKVIIARAPATNKKWVKLQGKFFLPDAPLTAVIRLEGSPPGTDIFVTGLRVCGHQAPSDLDPRNASSYGINFVE</sequence>
<dbReference type="Gene3D" id="3.40.50.10140">
    <property type="entry name" value="Toll/interleukin-1 receptor homology (TIR) domain"/>
    <property type="match status" value="1"/>
</dbReference>
<dbReference type="InterPro" id="IPR003305">
    <property type="entry name" value="CenC_carb-bd"/>
</dbReference>
<comment type="caution">
    <text evidence="8">The sequence shown here is derived from an EMBL/GenBank/DDBJ whole genome shotgun (WGS) entry which is preliminary data.</text>
</comment>
<dbReference type="EMBL" id="JAVXUO010001091">
    <property type="protein sequence ID" value="KAK2986103.1"/>
    <property type="molecule type" value="Genomic_DNA"/>
</dbReference>
<evidence type="ECO:0000313" key="8">
    <source>
        <dbReference type="EMBL" id="KAK2986103.1"/>
    </source>
</evidence>
<dbReference type="PANTHER" id="PTHR43570:SF16">
    <property type="entry name" value="ALDEHYDE DEHYDROGENASE TYPE III, ISOFORM Q"/>
    <property type="match status" value="1"/>
</dbReference>
<dbReference type="SUPFAM" id="SSF49785">
    <property type="entry name" value="Galactose-binding domain-like"/>
    <property type="match status" value="1"/>
</dbReference>
<gene>
    <name evidence="8" type="ORF">RJ640_024602</name>
</gene>
<evidence type="ECO:0000313" key="9">
    <source>
        <dbReference type="Proteomes" id="UP001187471"/>
    </source>
</evidence>
<dbReference type="InterPro" id="IPR029510">
    <property type="entry name" value="Ald_DH_CS_GLU"/>
</dbReference>
<dbReference type="AlphaFoldDB" id="A0AA88RB96"/>
<dbReference type="GO" id="GO:0005737">
    <property type="term" value="C:cytoplasm"/>
    <property type="evidence" value="ECO:0007669"/>
    <property type="project" value="TreeGrafter"/>
</dbReference>
<dbReference type="Gene3D" id="3.40.309.10">
    <property type="entry name" value="Aldehyde Dehydrogenase, Chain A, domain 2"/>
    <property type="match status" value="1"/>
</dbReference>
<evidence type="ECO:0000256" key="6">
    <source>
        <dbReference type="RuleBase" id="RU003345"/>
    </source>
</evidence>
<proteinExistence type="inferred from homology"/>
<dbReference type="SMART" id="SM00255">
    <property type="entry name" value="TIR"/>
    <property type="match status" value="1"/>
</dbReference>
<dbReference type="GO" id="GO:0016798">
    <property type="term" value="F:hydrolase activity, acting on glycosyl bonds"/>
    <property type="evidence" value="ECO:0007669"/>
    <property type="project" value="InterPro"/>
</dbReference>
<dbReference type="InterPro" id="IPR000157">
    <property type="entry name" value="TIR_dom"/>
</dbReference>
<dbReference type="GO" id="GO:0006081">
    <property type="term" value="P:aldehyde metabolic process"/>
    <property type="evidence" value="ECO:0007669"/>
    <property type="project" value="InterPro"/>
</dbReference>
<feature type="domain" description="TIR" evidence="7">
    <location>
        <begin position="178"/>
        <end position="345"/>
    </location>
</feature>
<dbReference type="InterPro" id="IPR016163">
    <property type="entry name" value="Ald_DH_C"/>
</dbReference>
<evidence type="ECO:0000256" key="5">
    <source>
        <dbReference type="PROSITE-ProRule" id="PRU10007"/>
    </source>
</evidence>
<dbReference type="GO" id="GO:0004029">
    <property type="term" value="F:aldehyde dehydrogenase (NAD+) activity"/>
    <property type="evidence" value="ECO:0007669"/>
    <property type="project" value="TreeGrafter"/>
</dbReference>
<protein>
    <recommendedName>
        <fullName evidence="7">TIR domain-containing protein</fullName>
    </recommendedName>
</protein>
<name>A0AA88RB96_9ASTE</name>
<dbReference type="Pfam" id="PF01582">
    <property type="entry name" value="TIR"/>
    <property type="match status" value="1"/>
</dbReference>
<dbReference type="Pfam" id="PF00171">
    <property type="entry name" value="Aldedh"/>
    <property type="match status" value="1"/>
</dbReference>
<dbReference type="InterPro" id="IPR016161">
    <property type="entry name" value="Ald_DH/histidinol_DH"/>
</dbReference>
<accession>A0AA88RB96</accession>
<dbReference type="InterPro" id="IPR015590">
    <property type="entry name" value="Aldehyde_DH_dom"/>
</dbReference>
<dbReference type="InterPro" id="IPR012394">
    <property type="entry name" value="Aldehyde_DH_NAD(P)"/>
</dbReference>
<evidence type="ECO:0000256" key="1">
    <source>
        <dbReference type="ARBA" id="ARBA00009986"/>
    </source>
</evidence>
<dbReference type="Gene3D" id="2.60.120.260">
    <property type="entry name" value="Galactose-binding domain-like"/>
    <property type="match status" value="1"/>
</dbReference>
<dbReference type="InterPro" id="IPR016162">
    <property type="entry name" value="Ald_DH_N"/>
</dbReference>